<keyword evidence="2" id="KW-1185">Reference proteome</keyword>
<gene>
    <name evidence="1" type="ORF">FH972_002813</name>
</gene>
<sequence length="56" mass="6250">MLMAVYGAIVSIASLLDLGVKYLGPLLADTNKQVLEIHESVFRQELEMRSLGEQMK</sequence>
<dbReference type="EMBL" id="CM017321">
    <property type="protein sequence ID" value="KAE7998251.1"/>
    <property type="molecule type" value="Genomic_DNA"/>
</dbReference>
<accession>A0A5N6QIE7</accession>
<organism evidence="1 2">
    <name type="scientific">Carpinus fangiana</name>
    <dbReference type="NCBI Taxonomy" id="176857"/>
    <lineage>
        <taxon>Eukaryota</taxon>
        <taxon>Viridiplantae</taxon>
        <taxon>Streptophyta</taxon>
        <taxon>Embryophyta</taxon>
        <taxon>Tracheophyta</taxon>
        <taxon>Spermatophyta</taxon>
        <taxon>Magnoliopsida</taxon>
        <taxon>eudicotyledons</taxon>
        <taxon>Gunneridae</taxon>
        <taxon>Pentapetalae</taxon>
        <taxon>rosids</taxon>
        <taxon>fabids</taxon>
        <taxon>Fagales</taxon>
        <taxon>Betulaceae</taxon>
        <taxon>Carpinus</taxon>
    </lineage>
</organism>
<dbReference type="Proteomes" id="UP000327013">
    <property type="component" value="Chromosome 1"/>
</dbReference>
<name>A0A5N6QIE7_9ROSI</name>
<dbReference type="AlphaFoldDB" id="A0A5N6QIE7"/>
<evidence type="ECO:0000313" key="2">
    <source>
        <dbReference type="Proteomes" id="UP000327013"/>
    </source>
</evidence>
<protein>
    <submittedName>
        <fullName evidence="1">Uncharacterized protein</fullName>
    </submittedName>
</protein>
<proteinExistence type="predicted"/>
<evidence type="ECO:0000313" key="1">
    <source>
        <dbReference type="EMBL" id="KAE7998251.1"/>
    </source>
</evidence>
<reference evidence="1 2" key="1">
    <citation type="submission" date="2019-06" db="EMBL/GenBank/DDBJ databases">
        <title>A chromosomal-level reference genome of Carpinus fangiana (Coryloideae, Betulaceae).</title>
        <authorList>
            <person name="Yang X."/>
            <person name="Wang Z."/>
            <person name="Zhang L."/>
            <person name="Hao G."/>
            <person name="Liu J."/>
            <person name="Yang Y."/>
        </authorList>
    </citation>
    <scope>NUCLEOTIDE SEQUENCE [LARGE SCALE GENOMIC DNA]</scope>
    <source>
        <strain evidence="1">Cfa_2016G</strain>
        <tissue evidence="1">Leaf</tissue>
    </source>
</reference>